<dbReference type="AlphaFoldDB" id="A0A3G9K9S1"/>
<proteinExistence type="predicted"/>
<dbReference type="Proteomes" id="UP000273154">
    <property type="component" value="Chromosome"/>
</dbReference>
<dbReference type="EMBL" id="AP019367">
    <property type="protein sequence ID" value="BBH49980.1"/>
    <property type="molecule type" value="Genomic_DNA"/>
</dbReference>
<feature type="domain" description="Phospholipase C/D" evidence="1">
    <location>
        <begin position="6"/>
        <end position="145"/>
    </location>
</feature>
<dbReference type="KEGG" id="pcat:Pcatena_05670"/>
<keyword evidence="3" id="KW-1185">Reference proteome</keyword>
<evidence type="ECO:0000313" key="2">
    <source>
        <dbReference type="EMBL" id="BBH49980.1"/>
    </source>
</evidence>
<organism evidence="2 3">
    <name type="scientific">Parolsenella catena</name>
    <dbReference type="NCBI Taxonomy" id="2003188"/>
    <lineage>
        <taxon>Bacteria</taxon>
        <taxon>Bacillati</taxon>
        <taxon>Actinomycetota</taxon>
        <taxon>Coriobacteriia</taxon>
        <taxon>Coriobacteriales</taxon>
        <taxon>Atopobiaceae</taxon>
        <taxon>Parolsenella</taxon>
    </lineage>
</organism>
<dbReference type="RefSeq" id="WP_126421454.1">
    <property type="nucleotide sequence ID" value="NZ_AP019367.1"/>
</dbReference>
<sequence length="308" mass="33563">MPALITHHLFGERSATLLPEGLVTSEEELLAFLLGNQGPDPFFFRVLTTPERGQNARRLAHEMHDGRMTRAFAALRDGVSHLPEADAGIGRAFALGMLSHYALDRVAHPFVYAEQYALIDAAENLYDADSEVHAVIESDLDTWMLWSLRHATVHDCPPASELVRTERICRVAGALMSQVAWAAFGIELAATEYAGAVADMELCYRAIEPHGSLKAGAVGGVERLVRSHSLLQALSHRVSTSEKCPAANLGHAEWRHPFTGETSTDSFADLFDEALHGWPALALAFTHGGDELREAVAGLNYSGMPVEE</sequence>
<reference evidence="3" key="1">
    <citation type="submission" date="2018-11" db="EMBL/GenBank/DDBJ databases">
        <title>Comparative genomics of Parolsenella catena and Libanicoccus massiliensis: Reclassification of Libanicoccus massiliensis as Parolsenella massiliensis comb. nov.</title>
        <authorList>
            <person name="Sakamoto M."/>
            <person name="Ikeyama N."/>
            <person name="Murakami T."/>
            <person name="Mori H."/>
            <person name="Yuki M."/>
            <person name="Ohkuma M."/>
        </authorList>
    </citation>
    <scope>NUCLEOTIDE SEQUENCE [LARGE SCALE GENOMIC DNA]</scope>
    <source>
        <strain evidence="3">JCM 31932</strain>
    </source>
</reference>
<accession>A0A3G9K9S1</accession>
<protein>
    <recommendedName>
        <fullName evidence="1">Phospholipase C/D domain-containing protein</fullName>
    </recommendedName>
</protein>
<dbReference type="OrthoDB" id="9810528at2"/>
<dbReference type="GeneID" id="88848701"/>
<name>A0A3G9K9S1_9ACTN</name>
<dbReference type="InterPro" id="IPR029002">
    <property type="entry name" value="PLPC/GPLD1"/>
</dbReference>
<gene>
    <name evidence="2" type="ORF">Pcatena_05670</name>
</gene>
<evidence type="ECO:0000259" key="1">
    <source>
        <dbReference type="Pfam" id="PF00882"/>
    </source>
</evidence>
<evidence type="ECO:0000313" key="3">
    <source>
        <dbReference type="Proteomes" id="UP000273154"/>
    </source>
</evidence>
<dbReference type="Pfam" id="PF00882">
    <property type="entry name" value="Zn_dep_PLPC"/>
    <property type="match status" value="1"/>
</dbReference>